<keyword evidence="1" id="KW-0812">Transmembrane</keyword>
<evidence type="ECO:0000313" key="2">
    <source>
        <dbReference type="EMBL" id="SDD97122.1"/>
    </source>
</evidence>
<organism evidence="2 3">
    <name type="scientific">Rhodococcus tukisamuensis</name>
    <dbReference type="NCBI Taxonomy" id="168276"/>
    <lineage>
        <taxon>Bacteria</taxon>
        <taxon>Bacillati</taxon>
        <taxon>Actinomycetota</taxon>
        <taxon>Actinomycetes</taxon>
        <taxon>Mycobacteriales</taxon>
        <taxon>Nocardiaceae</taxon>
        <taxon>Rhodococcus</taxon>
    </lineage>
</organism>
<feature type="transmembrane region" description="Helical" evidence="1">
    <location>
        <begin position="6"/>
        <end position="27"/>
    </location>
</feature>
<reference evidence="2 3" key="1">
    <citation type="submission" date="2016-10" db="EMBL/GenBank/DDBJ databases">
        <authorList>
            <person name="de Groot N.N."/>
        </authorList>
    </citation>
    <scope>NUCLEOTIDE SEQUENCE [LARGE SCALE GENOMIC DNA]</scope>
    <source>
        <strain evidence="2 3">JCM 11308</strain>
    </source>
</reference>
<keyword evidence="1" id="KW-0472">Membrane</keyword>
<evidence type="ECO:0000256" key="1">
    <source>
        <dbReference type="SAM" id="Phobius"/>
    </source>
</evidence>
<dbReference type="AlphaFoldDB" id="A0A1G6Z3Q7"/>
<accession>A0A1G6Z3Q7</accession>
<dbReference type="EMBL" id="FNAB01000008">
    <property type="protein sequence ID" value="SDD97122.1"/>
    <property type="molecule type" value="Genomic_DNA"/>
</dbReference>
<dbReference type="RefSeq" id="WP_072845635.1">
    <property type="nucleotide sequence ID" value="NZ_FNAB01000008.1"/>
</dbReference>
<sequence>MTPKTALLRTIPILGWLYLAFGAGRALRGRPLRHPLARAAWWLDAVLSVVVHAAQVPAAVRVAGGDRSPLATALLTMTFGMTWWKTQPGSETKETNP</sequence>
<protein>
    <submittedName>
        <fullName evidence="2">Uncharacterized protein</fullName>
    </submittedName>
</protein>
<gene>
    <name evidence="2" type="ORF">SAMN05444580_10893</name>
</gene>
<evidence type="ECO:0000313" key="3">
    <source>
        <dbReference type="Proteomes" id="UP000199417"/>
    </source>
</evidence>
<name>A0A1G6Z3Q7_9NOCA</name>
<dbReference type="Proteomes" id="UP000199417">
    <property type="component" value="Unassembled WGS sequence"/>
</dbReference>
<dbReference type="STRING" id="168276.SAMN05444580_10893"/>
<keyword evidence="1" id="KW-1133">Transmembrane helix</keyword>
<proteinExistence type="predicted"/>
<keyword evidence="3" id="KW-1185">Reference proteome</keyword>